<keyword evidence="2" id="KW-0472">Membrane</keyword>
<feature type="transmembrane region" description="Helical" evidence="2">
    <location>
        <begin position="223"/>
        <end position="246"/>
    </location>
</feature>
<feature type="transmembrane region" description="Helical" evidence="2">
    <location>
        <begin position="258"/>
        <end position="277"/>
    </location>
</feature>
<feature type="compositionally biased region" description="Polar residues" evidence="1">
    <location>
        <begin position="1"/>
        <end position="24"/>
    </location>
</feature>
<gene>
    <name evidence="3" type="ORF">INT43_002898</name>
</gene>
<dbReference type="NCBIfam" id="NF041646">
    <property type="entry name" value="VC0807_fam"/>
    <property type="match status" value="1"/>
</dbReference>
<dbReference type="EMBL" id="JAEPQZ010000022">
    <property type="protein sequence ID" value="KAG2171276.1"/>
    <property type="molecule type" value="Genomic_DNA"/>
</dbReference>
<keyword evidence="2" id="KW-0812">Transmembrane</keyword>
<proteinExistence type="predicted"/>
<feature type="transmembrane region" description="Helical" evidence="2">
    <location>
        <begin position="69"/>
        <end position="90"/>
    </location>
</feature>
<comment type="caution">
    <text evidence="3">The sequence shown here is derived from an EMBL/GenBank/DDBJ whole genome shotgun (WGS) entry which is preliminary data.</text>
</comment>
<organism evidence="3 4">
    <name type="scientific">Mortierella isabellina</name>
    <name type="common">Filamentous fungus</name>
    <name type="synonym">Umbelopsis isabellina</name>
    <dbReference type="NCBI Taxonomy" id="91625"/>
    <lineage>
        <taxon>Eukaryota</taxon>
        <taxon>Fungi</taxon>
        <taxon>Fungi incertae sedis</taxon>
        <taxon>Mucoromycota</taxon>
        <taxon>Mucoromycotina</taxon>
        <taxon>Umbelopsidomycetes</taxon>
        <taxon>Umbelopsidales</taxon>
        <taxon>Umbelopsidaceae</taxon>
        <taxon>Umbelopsis</taxon>
    </lineage>
</organism>
<feature type="compositionally biased region" description="Acidic residues" evidence="1">
    <location>
        <begin position="45"/>
        <end position="58"/>
    </location>
</feature>
<dbReference type="AlphaFoldDB" id="A0A8H7U6L3"/>
<feature type="region of interest" description="Disordered" evidence="1">
    <location>
        <begin position="1"/>
        <end position="61"/>
    </location>
</feature>
<keyword evidence="4" id="KW-1185">Reference proteome</keyword>
<dbReference type="OrthoDB" id="10043543at2759"/>
<name>A0A8H7U6L3_MORIS</name>
<evidence type="ECO:0000313" key="3">
    <source>
        <dbReference type="EMBL" id="KAG2171276.1"/>
    </source>
</evidence>
<feature type="region of interest" description="Disordered" evidence="1">
    <location>
        <begin position="300"/>
        <end position="323"/>
    </location>
</feature>
<protein>
    <submittedName>
        <fullName evidence="3">Uncharacterized protein</fullName>
    </submittedName>
</protein>
<reference evidence="3" key="1">
    <citation type="submission" date="2020-12" db="EMBL/GenBank/DDBJ databases">
        <title>Metabolic potential, ecology and presence of endohyphal bacteria is reflected in genomic diversity of Mucoromycotina.</title>
        <authorList>
            <person name="Muszewska A."/>
            <person name="Okrasinska A."/>
            <person name="Steczkiewicz K."/>
            <person name="Drgas O."/>
            <person name="Orlowska M."/>
            <person name="Perlinska-Lenart U."/>
            <person name="Aleksandrzak-Piekarczyk T."/>
            <person name="Szatraj K."/>
            <person name="Zielenkiewicz U."/>
            <person name="Pilsyk S."/>
            <person name="Malc E."/>
            <person name="Mieczkowski P."/>
            <person name="Kruszewska J.S."/>
            <person name="Biernat P."/>
            <person name="Pawlowska J."/>
        </authorList>
    </citation>
    <scope>NUCLEOTIDE SEQUENCE</scope>
    <source>
        <strain evidence="3">WA0000067209</strain>
    </source>
</reference>
<evidence type="ECO:0000256" key="2">
    <source>
        <dbReference type="SAM" id="Phobius"/>
    </source>
</evidence>
<sequence length="323" mass="36527">MSTKLSTLSTENLSQPAESTSISSKDQHIDLEMQDNVPDNAPDNESNESNELTEEEQQRDDRRKMGKSFLWFLATMVVDVGLPLAIYYGMKPHTSLIVALVVSSVPPLLLVIVRFVWKRKVDLIGCLFVLGFILSGIFALVTGDARLVLLRDSSVTCVVGLCFLLTLIPIRTKSVKLRPLQFLFYSEFIANLSPMTWKDEEGNEYTLSRADWLYTYVPYIRKYSVISTIIWGVLLETEFIVKIILIESSIDIDQVVNIGNIVIAVATSLGTVANIILSMPIRPRSLEAYRDWKLQKYHPAPPAYAQYKRDKKKNKKDTPSDSD</sequence>
<evidence type="ECO:0000256" key="1">
    <source>
        <dbReference type="SAM" id="MobiDB-lite"/>
    </source>
</evidence>
<accession>A0A8H7U6L3</accession>
<feature type="transmembrane region" description="Helical" evidence="2">
    <location>
        <begin position="153"/>
        <end position="170"/>
    </location>
</feature>
<keyword evidence="2" id="KW-1133">Transmembrane helix</keyword>
<evidence type="ECO:0000313" key="4">
    <source>
        <dbReference type="Proteomes" id="UP000654370"/>
    </source>
</evidence>
<dbReference type="Proteomes" id="UP000654370">
    <property type="component" value="Unassembled WGS sequence"/>
</dbReference>
<feature type="transmembrane region" description="Helical" evidence="2">
    <location>
        <begin position="123"/>
        <end position="141"/>
    </location>
</feature>
<feature type="transmembrane region" description="Helical" evidence="2">
    <location>
        <begin position="96"/>
        <end position="116"/>
    </location>
</feature>